<dbReference type="GO" id="GO:0003676">
    <property type="term" value="F:nucleic acid binding"/>
    <property type="evidence" value="ECO:0007669"/>
    <property type="project" value="InterPro"/>
</dbReference>
<reference evidence="1" key="1">
    <citation type="submission" date="2022-03" db="EMBL/GenBank/DDBJ databases">
        <authorList>
            <person name="Tunstrom K."/>
        </authorList>
    </citation>
    <scope>NUCLEOTIDE SEQUENCE</scope>
</reference>
<evidence type="ECO:0000313" key="1">
    <source>
        <dbReference type="EMBL" id="CAH2088461.1"/>
    </source>
</evidence>
<dbReference type="Gene3D" id="3.30.420.10">
    <property type="entry name" value="Ribonuclease H-like superfamily/Ribonuclease H"/>
    <property type="match status" value="1"/>
</dbReference>
<dbReference type="AlphaFoldDB" id="A0AAU9TRP1"/>
<accession>A0AAU9TRP1</accession>
<comment type="caution">
    <text evidence="1">The sequence shown here is derived from an EMBL/GenBank/DDBJ whole genome shotgun (WGS) entry which is preliminary data.</text>
</comment>
<evidence type="ECO:0000313" key="2">
    <source>
        <dbReference type="Proteomes" id="UP001153954"/>
    </source>
</evidence>
<proteinExistence type="predicted"/>
<gene>
    <name evidence="1" type="ORF">EEDITHA_LOCUS4618</name>
</gene>
<protein>
    <recommendedName>
        <fullName evidence="3">PiggyBac transposable element-derived protein domain-containing protein</fullName>
    </recommendedName>
</protein>
<sequence length="73" mass="8527">MCVTMDNYFTNLPLAKHLLQKKITIVEEHLWRILQDEWRKITPSTLEKLVARLPNICQAVNKSRGGHIDESKI</sequence>
<keyword evidence="2" id="KW-1185">Reference proteome</keyword>
<evidence type="ECO:0008006" key="3">
    <source>
        <dbReference type="Google" id="ProtNLM"/>
    </source>
</evidence>
<name>A0AAU9TRP1_EUPED</name>
<dbReference type="InterPro" id="IPR036397">
    <property type="entry name" value="RNaseH_sf"/>
</dbReference>
<dbReference type="EMBL" id="CAKOGL010000007">
    <property type="protein sequence ID" value="CAH2088461.1"/>
    <property type="molecule type" value="Genomic_DNA"/>
</dbReference>
<organism evidence="1 2">
    <name type="scientific">Euphydryas editha</name>
    <name type="common">Edith's checkerspot</name>
    <dbReference type="NCBI Taxonomy" id="104508"/>
    <lineage>
        <taxon>Eukaryota</taxon>
        <taxon>Metazoa</taxon>
        <taxon>Ecdysozoa</taxon>
        <taxon>Arthropoda</taxon>
        <taxon>Hexapoda</taxon>
        <taxon>Insecta</taxon>
        <taxon>Pterygota</taxon>
        <taxon>Neoptera</taxon>
        <taxon>Endopterygota</taxon>
        <taxon>Lepidoptera</taxon>
        <taxon>Glossata</taxon>
        <taxon>Ditrysia</taxon>
        <taxon>Papilionoidea</taxon>
        <taxon>Nymphalidae</taxon>
        <taxon>Nymphalinae</taxon>
        <taxon>Euphydryas</taxon>
    </lineage>
</organism>
<dbReference type="Proteomes" id="UP001153954">
    <property type="component" value="Unassembled WGS sequence"/>
</dbReference>